<dbReference type="STRING" id="1249627.D779_3850"/>
<dbReference type="GO" id="GO:0005509">
    <property type="term" value="F:calcium ion binding"/>
    <property type="evidence" value="ECO:0007669"/>
    <property type="project" value="InterPro"/>
</dbReference>
<sequence length="361" mass="39823">MRRQTTRSKTSEAAGRHGIRRRPSDRQLGVTLIGLMIGLAVGTLILSGALSIYLMISRTAREALQQARLNQELRAALEVMQQDIQRAGYWDFADTNGDGDANGDGLFDWRDLSTDEDGEGTFDSDGDGIADARDLDPLNNPFQRRYGRIQNDLCLDTDSSTGSCSAPSCTVRNADDSCIVQVQRGRCVTFSYDLDMDARVGIRACDAADDISDCPRPAEAPFRAALGEPFAWISWYPPAAASADKDVEMEMFGYRLRRGAIQMRIGRSNRNDDSFGCDSGRWESITSPDIRITGLEFILTTRTRNANPAKEATETCASDDPCGQSRRMEIRLSGQHAKNSETRLTLGTLVGIRNDRYLIAP</sequence>
<keyword evidence="2" id="KW-1133">Transmembrane helix</keyword>
<dbReference type="InterPro" id="IPR028974">
    <property type="entry name" value="TSP_type-3_rpt"/>
</dbReference>
<feature type="transmembrane region" description="Helical" evidence="2">
    <location>
        <begin position="30"/>
        <end position="56"/>
    </location>
</feature>
<dbReference type="eggNOG" id="COG4966">
    <property type="taxonomic scope" value="Bacteria"/>
</dbReference>
<evidence type="ECO:0000313" key="4">
    <source>
        <dbReference type="Proteomes" id="UP000019460"/>
    </source>
</evidence>
<name>W9VSJ3_9GAMM</name>
<keyword evidence="2" id="KW-0812">Transmembrane</keyword>
<dbReference type="RefSeq" id="WP_198295754.1">
    <property type="nucleotide sequence ID" value="NZ_AONC01000074.1"/>
</dbReference>
<comment type="caution">
    <text evidence="3">The sequence shown here is derived from an EMBL/GenBank/DDBJ whole genome shotgun (WGS) entry which is preliminary data.</text>
</comment>
<protein>
    <submittedName>
        <fullName evidence="3">Uncharacterized protein</fullName>
    </submittedName>
</protein>
<proteinExistence type="predicted"/>
<gene>
    <name evidence="3" type="ORF">D779_3850</name>
</gene>
<organism evidence="3 4">
    <name type="scientific">Imhoffiella purpurea</name>
    <dbReference type="NCBI Taxonomy" id="1249627"/>
    <lineage>
        <taxon>Bacteria</taxon>
        <taxon>Pseudomonadati</taxon>
        <taxon>Pseudomonadota</taxon>
        <taxon>Gammaproteobacteria</taxon>
        <taxon>Chromatiales</taxon>
        <taxon>Chromatiaceae</taxon>
        <taxon>Imhoffiella</taxon>
    </lineage>
</organism>
<feature type="region of interest" description="Disordered" evidence="1">
    <location>
        <begin position="1"/>
        <end position="21"/>
    </location>
</feature>
<evidence type="ECO:0000313" key="3">
    <source>
        <dbReference type="EMBL" id="EXJ13325.1"/>
    </source>
</evidence>
<accession>W9VSJ3</accession>
<evidence type="ECO:0000256" key="1">
    <source>
        <dbReference type="SAM" id="MobiDB-lite"/>
    </source>
</evidence>
<dbReference type="SUPFAM" id="SSF103647">
    <property type="entry name" value="TSP type-3 repeat"/>
    <property type="match status" value="1"/>
</dbReference>
<keyword evidence="2" id="KW-0472">Membrane</keyword>
<reference evidence="3 4" key="1">
    <citation type="submission" date="2012-11" db="EMBL/GenBank/DDBJ databases">
        <title>Genome assembly of Thiorhodococcus sp. AK35.</title>
        <authorList>
            <person name="Nupur N."/>
            <person name="Khatri I."/>
            <person name="Subramanian S."/>
            <person name="Pinnaka A."/>
        </authorList>
    </citation>
    <scope>NUCLEOTIDE SEQUENCE [LARGE SCALE GENOMIC DNA]</scope>
    <source>
        <strain evidence="3 4">AK35</strain>
    </source>
</reference>
<dbReference type="Proteomes" id="UP000019460">
    <property type="component" value="Unassembled WGS sequence"/>
</dbReference>
<keyword evidence="4" id="KW-1185">Reference proteome</keyword>
<evidence type="ECO:0000256" key="2">
    <source>
        <dbReference type="SAM" id="Phobius"/>
    </source>
</evidence>
<dbReference type="EMBL" id="AONC01000074">
    <property type="protein sequence ID" value="EXJ13325.1"/>
    <property type="molecule type" value="Genomic_DNA"/>
</dbReference>
<dbReference type="AlphaFoldDB" id="W9VSJ3"/>